<dbReference type="GO" id="GO:0055085">
    <property type="term" value="P:transmembrane transport"/>
    <property type="evidence" value="ECO:0007669"/>
    <property type="project" value="InterPro"/>
</dbReference>
<evidence type="ECO:0000313" key="2">
    <source>
        <dbReference type="EMBL" id="SVC03171.1"/>
    </source>
</evidence>
<evidence type="ECO:0008006" key="3">
    <source>
        <dbReference type="Google" id="ProtNLM"/>
    </source>
</evidence>
<dbReference type="InterPro" id="IPR018389">
    <property type="entry name" value="DctP_fam"/>
</dbReference>
<dbReference type="EMBL" id="UINC01069641">
    <property type="protein sequence ID" value="SVC03171.1"/>
    <property type="molecule type" value="Genomic_DNA"/>
</dbReference>
<organism evidence="2">
    <name type="scientific">marine metagenome</name>
    <dbReference type="NCBI Taxonomy" id="408172"/>
    <lineage>
        <taxon>unclassified sequences</taxon>
        <taxon>metagenomes</taxon>
        <taxon>ecological metagenomes</taxon>
    </lineage>
</organism>
<dbReference type="AlphaFoldDB" id="A0A382IX82"/>
<evidence type="ECO:0000256" key="1">
    <source>
        <dbReference type="ARBA" id="ARBA00022729"/>
    </source>
</evidence>
<dbReference type="InterPro" id="IPR038404">
    <property type="entry name" value="TRAP_DctP_sf"/>
</dbReference>
<proteinExistence type="predicted"/>
<feature type="non-terminal residue" evidence="2">
    <location>
        <position position="258"/>
    </location>
</feature>
<accession>A0A382IX82</accession>
<reference evidence="2" key="1">
    <citation type="submission" date="2018-05" db="EMBL/GenBank/DDBJ databases">
        <authorList>
            <person name="Lanie J.A."/>
            <person name="Ng W.-L."/>
            <person name="Kazmierczak K.M."/>
            <person name="Andrzejewski T.M."/>
            <person name="Davidsen T.M."/>
            <person name="Wayne K.J."/>
            <person name="Tettelin H."/>
            <person name="Glass J.I."/>
            <person name="Rusch D."/>
            <person name="Podicherti R."/>
            <person name="Tsui H.-C.T."/>
            <person name="Winkler M.E."/>
        </authorList>
    </citation>
    <scope>NUCLEOTIDE SEQUENCE</scope>
</reference>
<dbReference type="PANTHER" id="PTHR33376:SF5">
    <property type="entry name" value="EXTRACYTOPLASMIC SOLUTE RECEPTOR PROTEIN"/>
    <property type="match status" value="1"/>
</dbReference>
<gene>
    <name evidence="2" type="ORF">METZ01_LOCUS256025</name>
</gene>
<keyword evidence="1" id="KW-0732">Signal</keyword>
<name>A0A382IX82_9ZZZZ</name>
<dbReference type="Gene3D" id="3.40.190.170">
    <property type="entry name" value="Bacterial extracellular solute-binding protein, family 7"/>
    <property type="match status" value="1"/>
</dbReference>
<sequence>MQITQRRDHYKRGQEGKISFNIKWLVASLFALTFTNSSSLALAETLNLVTNWGSGLYSVARTINFAEEFNASGAAKAADLKIMFVGGPEITPATQQLTALRNGVFDLLFGSAGYYVGDVPEAYAIYATSITPMEARETGATDLLDKIYLEKANAHVLGWVAAGVGYHIWLKDKPPLNKKGEPKLNGLKIRSSGFYKAWLASHGATNVMIPAPDIYTSMERGIVDGAAWPGLGITDYGFEKFVGYRIDPPVWQFDNLLW</sequence>
<protein>
    <recommendedName>
        <fullName evidence="3">C4-dicarboxylate ABC transporter substrate-binding protein</fullName>
    </recommendedName>
</protein>
<dbReference type="PANTHER" id="PTHR33376">
    <property type="match status" value="1"/>
</dbReference>
<dbReference type="Pfam" id="PF03480">
    <property type="entry name" value="DctP"/>
    <property type="match status" value="1"/>
</dbReference>